<dbReference type="OrthoDB" id="869189at2759"/>
<keyword evidence="11" id="KW-1185">Reference proteome</keyword>
<comment type="function">
    <text evidence="9">Mediates the uptake of pyruvate into mitochondria.</text>
</comment>
<evidence type="ECO:0000256" key="9">
    <source>
        <dbReference type="RuleBase" id="RU363100"/>
    </source>
</evidence>
<sequence length="192" mass="20995">MATTFATRLGFRAVLQPAFRAPTLRNNATRFAQRRTYQSAAENPANIEAPPAAKGESTSGFGKFWNSSVGPKTVHFWAPIMKWGLVLAGASDFARPADQLSLSQNTALMATGLIWTRWCFVIKPRNLFLASVNFLLFCVGAAQSTRVLRYQASLKGDSVEDEMKKAGKEEEGALEKVVKDPKSVVNAVTNPK</sequence>
<dbReference type="EMBL" id="NAJL01000084">
    <property type="protein sequence ID" value="TKA22123.1"/>
    <property type="molecule type" value="Genomic_DNA"/>
</dbReference>
<dbReference type="InterPro" id="IPR005336">
    <property type="entry name" value="MPC"/>
</dbReference>
<keyword evidence="5 9" id="KW-0999">Mitochondrion inner membrane</keyword>
<keyword evidence="3 9" id="KW-0813">Transport</keyword>
<dbReference type="GO" id="GO:0005743">
    <property type="term" value="C:mitochondrial inner membrane"/>
    <property type="evidence" value="ECO:0007669"/>
    <property type="project" value="UniProtKB-SubCell"/>
</dbReference>
<gene>
    <name evidence="10" type="ORF">B0A50_08377</name>
</gene>
<name>A0A4U0TJU6_9PEZI</name>
<evidence type="ECO:0000256" key="8">
    <source>
        <dbReference type="ARBA" id="ARBA00023136"/>
    </source>
</evidence>
<dbReference type="GO" id="GO:0006850">
    <property type="term" value="P:pyruvate import into mitochondria"/>
    <property type="evidence" value="ECO:0007669"/>
    <property type="project" value="InterPro"/>
</dbReference>
<comment type="caution">
    <text evidence="10">The sequence shown here is derived from an EMBL/GenBank/DDBJ whole genome shotgun (WGS) entry which is preliminary data.</text>
</comment>
<organism evidence="10 11">
    <name type="scientific">Salinomyces thailandicus</name>
    <dbReference type="NCBI Taxonomy" id="706561"/>
    <lineage>
        <taxon>Eukaryota</taxon>
        <taxon>Fungi</taxon>
        <taxon>Dikarya</taxon>
        <taxon>Ascomycota</taxon>
        <taxon>Pezizomycotina</taxon>
        <taxon>Dothideomycetes</taxon>
        <taxon>Dothideomycetidae</taxon>
        <taxon>Mycosphaerellales</taxon>
        <taxon>Teratosphaeriaceae</taxon>
        <taxon>Salinomyces</taxon>
    </lineage>
</organism>
<dbReference type="Proteomes" id="UP000308549">
    <property type="component" value="Unassembled WGS sequence"/>
</dbReference>
<reference evidence="10 11" key="1">
    <citation type="submission" date="2017-03" db="EMBL/GenBank/DDBJ databases">
        <title>Genomes of endolithic fungi from Antarctica.</title>
        <authorList>
            <person name="Coleine C."/>
            <person name="Masonjones S."/>
            <person name="Stajich J.E."/>
        </authorList>
    </citation>
    <scope>NUCLEOTIDE SEQUENCE [LARGE SCALE GENOMIC DNA]</scope>
    <source>
        <strain evidence="10 11">CCFEE 6315</strain>
    </source>
</reference>
<dbReference type="Pfam" id="PF03650">
    <property type="entry name" value="MPC"/>
    <property type="match status" value="1"/>
</dbReference>
<evidence type="ECO:0000256" key="5">
    <source>
        <dbReference type="ARBA" id="ARBA00022792"/>
    </source>
</evidence>
<evidence type="ECO:0000256" key="6">
    <source>
        <dbReference type="ARBA" id="ARBA00022989"/>
    </source>
</evidence>
<comment type="similarity">
    <text evidence="2 9">Belongs to the mitochondrial pyruvate carrier (MPC) (TC 2.A.105) family.</text>
</comment>
<evidence type="ECO:0000256" key="4">
    <source>
        <dbReference type="ARBA" id="ARBA00022692"/>
    </source>
</evidence>
<proteinExistence type="inferred from homology"/>
<keyword evidence="8" id="KW-0472">Membrane</keyword>
<evidence type="ECO:0000256" key="7">
    <source>
        <dbReference type="ARBA" id="ARBA00023128"/>
    </source>
</evidence>
<evidence type="ECO:0000313" key="10">
    <source>
        <dbReference type="EMBL" id="TKA22123.1"/>
    </source>
</evidence>
<dbReference type="PANTHER" id="PTHR14154">
    <property type="entry name" value="UPF0041 BRAIN PROTEIN 44-RELATED"/>
    <property type="match status" value="1"/>
</dbReference>
<keyword evidence="6" id="KW-1133">Transmembrane helix</keyword>
<evidence type="ECO:0000256" key="1">
    <source>
        <dbReference type="ARBA" id="ARBA00004448"/>
    </source>
</evidence>
<evidence type="ECO:0000256" key="3">
    <source>
        <dbReference type="ARBA" id="ARBA00022448"/>
    </source>
</evidence>
<comment type="subcellular location">
    <subcellularLocation>
        <location evidence="1 9">Mitochondrion inner membrane</location>
        <topology evidence="1 9">Multi-pass membrane protein</topology>
    </subcellularLocation>
</comment>
<keyword evidence="4" id="KW-0812">Transmembrane</keyword>
<keyword evidence="7 9" id="KW-0496">Mitochondrion</keyword>
<accession>A0A4U0TJU6</accession>
<protein>
    <recommendedName>
        <fullName evidence="9">Mitochondrial pyruvate carrier</fullName>
    </recommendedName>
</protein>
<evidence type="ECO:0000256" key="2">
    <source>
        <dbReference type="ARBA" id="ARBA00006416"/>
    </source>
</evidence>
<evidence type="ECO:0000313" key="11">
    <source>
        <dbReference type="Proteomes" id="UP000308549"/>
    </source>
</evidence>
<dbReference type="AlphaFoldDB" id="A0A4U0TJU6"/>